<evidence type="ECO:0000313" key="4">
    <source>
        <dbReference type="EMBL" id="MFE3872326.1"/>
    </source>
</evidence>
<gene>
    <name evidence="4" type="ORF">ACFX5F_13945</name>
</gene>
<dbReference type="Gene3D" id="3.90.550.10">
    <property type="entry name" value="Spore Coat Polysaccharide Biosynthesis Protein SpsA, Chain A"/>
    <property type="match status" value="1"/>
</dbReference>
<evidence type="ECO:0000259" key="3">
    <source>
        <dbReference type="Pfam" id="PF00535"/>
    </source>
</evidence>
<evidence type="ECO:0000313" key="5">
    <source>
        <dbReference type="Proteomes" id="UP001600107"/>
    </source>
</evidence>
<feature type="domain" description="Glycosyltransferase 2-like" evidence="3">
    <location>
        <begin position="7"/>
        <end position="134"/>
    </location>
</feature>
<dbReference type="Pfam" id="PF00535">
    <property type="entry name" value="Glycos_transf_2"/>
    <property type="match status" value="1"/>
</dbReference>
<accession>A0ABW6I7Q8</accession>
<dbReference type="EC" id="2.4.-.-" evidence="4"/>
<dbReference type="SUPFAM" id="SSF53448">
    <property type="entry name" value="Nucleotide-diphospho-sugar transferases"/>
    <property type="match status" value="1"/>
</dbReference>
<organism evidence="4 5">
    <name type="scientific">Flavobacterium zhoui</name>
    <dbReference type="NCBI Taxonomy" id="3230414"/>
    <lineage>
        <taxon>Bacteria</taxon>
        <taxon>Pseudomonadati</taxon>
        <taxon>Bacteroidota</taxon>
        <taxon>Flavobacteriia</taxon>
        <taxon>Flavobacteriales</taxon>
        <taxon>Flavobacteriaceae</taxon>
        <taxon>Flavobacterium</taxon>
    </lineage>
</organism>
<dbReference type="CDD" id="cd00761">
    <property type="entry name" value="Glyco_tranf_GTA_type"/>
    <property type="match status" value="1"/>
</dbReference>
<dbReference type="Proteomes" id="UP001600107">
    <property type="component" value="Unassembled WGS sequence"/>
</dbReference>
<comment type="caution">
    <text evidence="4">The sequence shown here is derived from an EMBL/GenBank/DDBJ whole genome shotgun (WGS) entry which is preliminary data.</text>
</comment>
<protein>
    <submittedName>
        <fullName evidence="4">Glycosyltransferase</fullName>
        <ecNumber evidence="4">2.4.-.-</ecNumber>
    </submittedName>
</protein>
<evidence type="ECO:0000256" key="1">
    <source>
        <dbReference type="ARBA" id="ARBA00022676"/>
    </source>
</evidence>
<dbReference type="PANTHER" id="PTHR22916:SF51">
    <property type="entry name" value="GLYCOSYLTRANSFERASE EPSH-RELATED"/>
    <property type="match status" value="1"/>
</dbReference>
<keyword evidence="5" id="KW-1185">Reference proteome</keyword>
<keyword evidence="2 4" id="KW-0808">Transferase</keyword>
<evidence type="ECO:0000256" key="2">
    <source>
        <dbReference type="ARBA" id="ARBA00022679"/>
    </source>
</evidence>
<reference evidence="4 5" key="1">
    <citation type="submission" date="2024-06" db="EMBL/GenBank/DDBJ databases">
        <title>Flavobacterium spp. isolated from glacier.</title>
        <authorList>
            <person name="Han D."/>
        </authorList>
    </citation>
    <scope>NUCLEOTIDE SEQUENCE [LARGE SCALE GENOMIC DNA]</scope>
    <source>
        <strain evidence="4 5">ZS1P70</strain>
    </source>
</reference>
<dbReference type="PANTHER" id="PTHR22916">
    <property type="entry name" value="GLYCOSYLTRANSFERASE"/>
    <property type="match status" value="1"/>
</dbReference>
<dbReference type="EMBL" id="JBHZPY010000013">
    <property type="protein sequence ID" value="MFE3872326.1"/>
    <property type="molecule type" value="Genomic_DNA"/>
</dbReference>
<proteinExistence type="predicted"/>
<name>A0ABW6I7Q8_9FLAO</name>
<keyword evidence="1 4" id="KW-0328">Glycosyltransferase</keyword>
<dbReference type="GO" id="GO:0016757">
    <property type="term" value="F:glycosyltransferase activity"/>
    <property type="evidence" value="ECO:0007669"/>
    <property type="project" value="UniProtKB-KW"/>
</dbReference>
<sequence>MTQIKVSVIIPVYNAEKFLVDCIQSLLNQTLQECEFIFVNDGSSDSSQQIIEKFRGKDARIVLINQENKGISSARNIGIEVSKGEYVGFLDNDDYVKETMFETLYNNAIKNNLDIVVSKTILGRDHKYIIKDAVFPTEKIYHQDFIQKYIITSLLREEDLFAVWNKIYKRSLVFQKEVRFPNSRVIEEDNMFNIQAFNQASKVIFLDYSGYFYREVTTSESRKTIENDYFDKALQKLLFDYKKEYNLSVTYQELEKLKAIRFIHRVCYLIYKCTTAKTSFSKKINYIRKMVFHPTVFSLSNQYRDEILYNKGKYEFLVLKIIKNKSIVGLYLLVLTIKMVYHPKISETIRFLNRSKVQNT</sequence>
<dbReference type="RefSeq" id="WP_379852622.1">
    <property type="nucleotide sequence ID" value="NZ_JBHZPY010000013.1"/>
</dbReference>
<dbReference type="InterPro" id="IPR029044">
    <property type="entry name" value="Nucleotide-diphossugar_trans"/>
</dbReference>
<dbReference type="InterPro" id="IPR001173">
    <property type="entry name" value="Glyco_trans_2-like"/>
</dbReference>